<dbReference type="InterPro" id="IPR002763">
    <property type="entry name" value="DUF72"/>
</dbReference>
<protein>
    <submittedName>
        <fullName evidence="1">DUF72 domain-containing protein</fullName>
    </submittedName>
</protein>
<dbReference type="AlphaFoldDB" id="A0A4Q8LDS3"/>
<gene>
    <name evidence="1" type="ORF">EA660_07725</name>
</gene>
<accession>A0A4Q8LDS3</accession>
<dbReference type="Pfam" id="PF01904">
    <property type="entry name" value="DUF72"/>
    <property type="match status" value="1"/>
</dbReference>
<dbReference type="PANTHER" id="PTHR30348">
    <property type="entry name" value="UNCHARACTERIZED PROTEIN YECE"/>
    <property type="match status" value="1"/>
</dbReference>
<dbReference type="Gene3D" id="3.20.20.410">
    <property type="entry name" value="Protein of unknown function UPF0759"/>
    <property type="match status" value="1"/>
</dbReference>
<dbReference type="EMBL" id="SHMC01000002">
    <property type="protein sequence ID" value="TAA27079.1"/>
    <property type="molecule type" value="Genomic_DNA"/>
</dbReference>
<dbReference type="Proteomes" id="UP000292627">
    <property type="component" value="Unassembled WGS sequence"/>
</dbReference>
<organism evidence="1 2">
    <name type="scientific">Pseudoxanthomonas winnipegensis</name>
    <dbReference type="NCBI Taxonomy" id="2480810"/>
    <lineage>
        <taxon>Bacteria</taxon>
        <taxon>Pseudomonadati</taxon>
        <taxon>Pseudomonadota</taxon>
        <taxon>Gammaproteobacteria</taxon>
        <taxon>Lysobacterales</taxon>
        <taxon>Lysobacteraceae</taxon>
        <taxon>Pseudoxanthomonas</taxon>
    </lineage>
</organism>
<dbReference type="RefSeq" id="WP_130550928.1">
    <property type="nucleotide sequence ID" value="NZ_SHMC01000002.1"/>
</dbReference>
<dbReference type="OrthoDB" id="9780310at2"/>
<evidence type="ECO:0000313" key="1">
    <source>
        <dbReference type="EMBL" id="TAA27079.1"/>
    </source>
</evidence>
<dbReference type="InterPro" id="IPR036520">
    <property type="entry name" value="UPF0759_sf"/>
</dbReference>
<dbReference type="PANTHER" id="PTHR30348:SF4">
    <property type="entry name" value="DUF72 DOMAIN-CONTAINING PROTEIN"/>
    <property type="match status" value="1"/>
</dbReference>
<dbReference type="SUPFAM" id="SSF117396">
    <property type="entry name" value="TM1631-like"/>
    <property type="match status" value="1"/>
</dbReference>
<evidence type="ECO:0000313" key="2">
    <source>
        <dbReference type="Proteomes" id="UP000292627"/>
    </source>
</evidence>
<proteinExistence type="predicted"/>
<reference evidence="1 2" key="1">
    <citation type="submission" date="2019-02" db="EMBL/GenBank/DDBJ databases">
        <title>WGS of Pseudoxanthomonas species novum from clinical isolates.</title>
        <authorList>
            <person name="Bernier A.-M."/>
            <person name="Bernard K."/>
            <person name="Vachon A."/>
        </authorList>
    </citation>
    <scope>NUCLEOTIDE SEQUENCE [LARGE SCALE GENOMIC DNA]</scope>
    <source>
        <strain evidence="1 2">NML171200</strain>
    </source>
</reference>
<name>A0A4Q8LDS3_9GAMM</name>
<comment type="caution">
    <text evidence="1">The sequence shown here is derived from an EMBL/GenBank/DDBJ whole genome shotgun (WGS) entry which is preliminary data.</text>
</comment>
<sequence>MTIRIGISGWRYAGWRGRFYPEGLVQRRELEYASATFPSIELNGSFYSLQSPSSWAQWAEQTPDDFVFAVKGPRFITHIKRLRDIDRPLANFFASGLLRLGTKLGPLLWQFPPNLAFDEALFAAFFDLLPRDTDAALALARRREPRMDGRCALPRQPLRPLRHAVEVRHDSFADPRFVRLLRRHNVALVVADTAGRHPYAEDVTADFVYIRLHGDTELYASGYSDAALDHWAARIRHWANGGEAADARKFASLAPPRRSSRDVYCYFDNDAKVHAPFDAQSLQRRIEA</sequence>